<dbReference type="RefSeq" id="WP_407068389.1">
    <property type="nucleotide sequence ID" value="NZ_JBJJXE010000001.1"/>
</dbReference>
<comment type="caution">
    <text evidence="2">The sequence shown here is derived from an EMBL/GenBank/DDBJ whole genome shotgun (WGS) entry which is preliminary data.</text>
</comment>
<dbReference type="Proteomes" id="UP001624684">
    <property type="component" value="Unassembled WGS sequence"/>
</dbReference>
<name>A0ABW8U8B1_9GAMM</name>
<accession>A0ABW8U8B1</accession>
<keyword evidence="2" id="KW-0378">Hydrolase</keyword>
<dbReference type="InterPro" id="IPR003615">
    <property type="entry name" value="HNH_nuc"/>
</dbReference>
<reference evidence="2 3" key="1">
    <citation type="submission" date="2024-11" db="EMBL/GenBank/DDBJ databases">
        <title>First Report of Moraxella oculi in Brazil in an Infectious Bovine Keratoconjunctivitis Outbreak.</title>
        <authorList>
            <person name="Carvalho C.V."/>
            <person name="Domingues R."/>
            <person name="Coutinho C."/>
            <person name="Honorio N.T.B.S."/>
            <person name="Faza D.R.L.R."/>
            <person name="Carvalho W.A."/>
            <person name="Machado A.B.F."/>
            <person name="Martins M.F."/>
            <person name="Gaspar E.B."/>
        </authorList>
    </citation>
    <scope>NUCLEOTIDE SEQUENCE [LARGE SCALE GENOMIC DNA]</scope>
    <source>
        <strain evidence="2 3">2117LE</strain>
    </source>
</reference>
<sequence>MNFDSVTKPLKHQQIAQLVVSALEFYGGEANLDEIMKKVLQLNCQIFEHSKTPEVEVRDAIQKYSSDSKKYRYTDLFQSVYGVNAGKGVWRLRDYPKDDINVSLKEYGDSFNKATSVVQTVPVRLVQRDFRAKLIKKYKSTCPLTGITIPLFLVASHIKPWSKSNDFERQDVDNGILLSVHFDKLFDCGEISFNNEGKILYKNEIIESLVNDNFRLLNNQIQVNERMRDYLSWHRDYFNY</sequence>
<dbReference type="Pfam" id="PF13391">
    <property type="entry name" value="HNH_2"/>
    <property type="match status" value="1"/>
</dbReference>
<keyword evidence="2" id="KW-0540">Nuclease</keyword>
<gene>
    <name evidence="2" type="ORF">ACJHVH_00595</name>
</gene>
<protein>
    <submittedName>
        <fullName evidence="2">HNH endonuclease</fullName>
    </submittedName>
</protein>
<proteinExistence type="predicted"/>
<keyword evidence="3" id="KW-1185">Reference proteome</keyword>
<dbReference type="GO" id="GO:0004519">
    <property type="term" value="F:endonuclease activity"/>
    <property type="evidence" value="ECO:0007669"/>
    <property type="project" value="UniProtKB-KW"/>
</dbReference>
<feature type="domain" description="HNH nuclease" evidence="1">
    <location>
        <begin position="142"/>
        <end position="194"/>
    </location>
</feature>
<dbReference type="EMBL" id="JBJJXE010000001">
    <property type="protein sequence ID" value="MFL1731505.1"/>
    <property type="molecule type" value="Genomic_DNA"/>
</dbReference>
<keyword evidence="2" id="KW-0255">Endonuclease</keyword>
<evidence type="ECO:0000313" key="2">
    <source>
        <dbReference type="EMBL" id="MFL1731505.1"/>
    </source>
</evidence>
<evidence type="ECO:0000259" key="1">
    <source>
        <dbReference type="Pfam" id="PF13391"/>
    </source>
</evidence>
<organism evidence="2 3">
    <name type="scientific">Moraxella oculi</name>
    <dbReference type="NCBI Taxonomy" id="2940516"/>
    <lineage>
        <taxon>Bacteria</taxon>
        <taxon>Pseudomonadati</taxon>
        <taxon>Pseudomonadota</taxon>
        <taxon>Gammaproteobacteria</taxon>
        <taxon>Moraxellales</taxon>
        <taxon>Moraxellaceae</taxon>
        <taxon>Moraxella</taxon>
    </lineage>
</organism>
<evidence type="ECO:0000313" key="3">
    <source>
        <dbReference type="Proteomes" id="UP001624684"/>
    </source>
</evidence>